<evidence type="ECO:0000313" key="2">
    <source>
        <dbReference type="Proteomes" id="UP001279734"/>
    </source>
</evidence>
<sequence length="94" mass="10556">MPQELRLKRLAPILSIWNGIFPFGKPSEINPKLANRISFPLNLHPMSHFAKGRFKCGHTELARHILPRLHSSTRSCVRGSTKVCLNATSSKTPI</sequence>
<protein>
    <submittedName>
        <fullName evidence="1">Uncharacterized protein</fullName>
    </submittedName>
</protein>
<dbReference type="Proteomes" id="UP001279734">
    <property type="component" value="Unassembled WGS sequence"/>
</dbReference>
<gene>
    <name evidence="1" type="ORF">Nepgr_018483</name>
</gene>
<dbReference type="AlphaFoldDB" id="A0AAD3ST66"/>
<organism evidence="1 2">
    <name type="scientific">Nepenthes gracilis</name>
    <name type="common">Slender pitcher plant</name>
    <dbReference type="NCBI Taxonomy" id="150966"/>
    <lineage>
        <taxon>Eukaryota</taxon>
        <taxon>Viridiplantae</taxon>
        <taxon>Streptophyta</taxon>
        <taxon>Embryophyta</taxon>
        <taxon>Tracheophyta</taxon>
        <taxon>Spermatophyta</taxon>
        <taxon>Magnoliopsida</taxon>
        <taxon>eudicotyledons</taxon>
        <taxon>Gunneridae</taxon>
        <taxon>Pentapetalae</taxon>
        <taxon>Caryophyllales</taxon>
        <taxon>Nepenthaceae</taxon>
        <taxon>Nepenthes</taxon>
    </lineage>
</organism>
<keyword evidence="2" id="KW-1185">Reference proteome</keyword>
<accession>A0AAD3ST66</accession>
<reference evidence="1" key="1">
    <citation type="submission" date="2023-05" db="EMBL/GenBank/DDBJ databases">
        <title>Nepenthes gracilis genome sequencing.</title>
        <authorList>
            <person name="Fukushima K."/>
        </authorList>
    </citation>
    <scope>NUCLEOTIDE SEQUENCE</scope>
    <source>
        <strain evidence="1">SING2019-196</strain>
    </source>
</reference>
<evidence type="ECO:0000313" key="1">
    <source>
        <dbReference type="EMBL" id="GMH16642.1"/>
    </source>
</evidence>
<proteinExistence type="predicted"/>
<dbReference type="EMBL" id="BSYO01000016">
    <property type="protein sequence ID" value="GMH16642.1"/>
    <property type="molecule type" value="Genomic_DNA"/>
</dbReference>
<comment type="caution">
    <text evidence="1">The sequence shown here is derived from an EMBL/GenBank/DDBJ whole genome shotgun (WGS) entry which is preliminary data.</text>
</comment>
<name>A0AAD3ST66_NEPGR</name>